<protein>
    <submittedName>
        <fullName evidence="1">Uncharacterized protein</fullName>
    </submittedName>
</protein>
<dbReference type="EMBL" id="VSWC01000170">
    <property type="protein sequence ID" value="KAA1072278.1"/>
    <property type="molecule type" value="Genomic_DNA"/>
</dbReference>
<evidence type="ECO:0000313" key="1">
    <source>
        <dbReference type="EMBL" id="KAA1072278.1"/>
    </source>
</evidence>
<reference evidence="1 2" key="1">
    <citation type="submission" date="2019-05" db="EMBL/GenBank/DDBJ databases">
        <title>Emergence of the Ug99 lineage of the wheat stem rust pathogen through somatic hybridization.</title>
        <authorList>
            <person name="Li F."/>
            <person name="Upadhyaya N.M."/>
            <person name="Sperschneider J."/>
            <person name="Matny O."/>
            <person name="Nguyen-Phuc H."/>
            <person name="Mago R."/>
            <person name="Raley C."/>
            <person name="Miller M.E."/>
            <person name="Silverstein K.A.T."/>
            <person name="Henningsen E."/>
            <person name="Hirsch C.D."/>
            <person name="Visser B."/>
            <person name="Pretorius Z.A."/>
            <person name="Steffenson B.J."/>
            <person name="Schwessinger B."/>
            <person name="Dodds P.N."/>
            <person name="Figueroa M."/>
        </authorList>
    </citation>
    <scope>NUCLEOTIDE SEQUENCE [LARGE SCALE GENOMIC DNA]</scope>
    <source>
        <strain evidence="1">21-0</strain>
    </source>
</reference>
<organism evidence="1 2">
    <name type="scientific">Puccinia graminis f. sp. tritici</name>
    <dbReference type="NCBI Taxonomy" id="56615"/>
    <lineage>
        <taxon>Eukaryota</taxon>
        <taxon>Fungi</taxon>
        <taxon>Dikarya</taxon>
        <taxon>Basidiomycota</taxon>
        <taxon>Pucciniomycotina</taxon>
        <taxon>Pucciniomycetes</taxon>
        <taxon>Pucciniales</taxon>
        <taxon>Pucciniaceae</taxon>
        <taxon>Puccinia</taxon>
    </lineage>
</organism>
<dbReference type="Proteomes" id="UP000324748">
    <property type="component" value="Unassembled WGS sequence"/>
</dbReference>
<accession>A0A5B0M8M5</accession>
<keyword evidence="2" id="KW-1185">Reference proteome</keyword>
<name>A0A5B0M8M5_PUCGR</name>
<evidence type="ECO:0000313" key="2">
    <source>
        <dbReference type="Proteomes" id="UP000324748"/>
    </source>
</evidence>
<sequence>MLNAFISTPNSLDYREDARTAVKEGDVLVMTLTGVLYFIDDSHNSASNTLLAPLNSECHLAVYRNIQAHSNSTNYLLVVKALLSNSTLSNIQITRRKGDVPNVA</sequence>
<dbReference type="AlphaFoldDB" id="A0A5B0M8M5"/>
<comment type="caution">
    <text evidence="1">The sequence shown here is derived from an EMBL/GenBank/DDBJ whole genome shotgun (WGS) entry which is preliminary data.</text>
</comment>
<gene>
    <name evidence="1" type="ORF">PGT21_031681</name>
</gene>
<proteinExistence type="predicted"/>